<dbReference type="PANTHER" id="PTHR31270">
    <property type="entry name" value="GLUTAMINYL-PEPTIDE CYCLOTRANSFERASE"/>
    <property type="match status" value="1"/>
</dbReference>
<protein>
    <submittedName>
        <fullName evidence="2">Glutaminyl-peptide cyclotransferase</fullName>
    </submittedName>
</protein>
<dbReference type="SUPFAM" id="SSF50969">
    <property type="entry name" value="YVTN repeat-like/Quinoprotein amine dehydrogenase"/>
    <property type="match status" value="1"/>
</dbReference>
<organism evidence="2 3">
    <name type="scientific">Qipengyuania algicida</name>
    <dbReference type="NCBI Taxonomy" id="1836209"/>
    <lineage>
        <taxon>Bacteria</taxon>
        <taxon>Pseudomonadati</taxon>
        <taxon>Pseudomonadota</taxon>
        <taxon>Alphaproteobacteria</taxon>
        <taxon>Sphingomonadales</taxon>
        <taxon>Erythrobacteraceae</taxon>
        <taxon>Qipengyuania</taxon>
    </lineage>
</organism>
<dbReference type="Pfam" id="PF05096">
    <property type="entry name" value="Glu_cyclase_2"/>
    <property type="match status" value="1"/>
</dbReference>
<dbReference type="AlphaFoldDB" id="A0A845AF56"/>
<evidence type="ECO:0000313" key="2">
    <source>
        <dbReference type="EMBL" id="MXP29162.1"/>
    </source>
</evidence>
<reference evidence="2 3" key="1">
    <citation type="submission" date="2019-12" db="EMBL/GenBank/DDBJ databases">
        <title>Genomic-based taxomic classification of the family Erythrobacteraceae.</title>
        <authorList>
            <person name="Xu L."/>
        </authorList>
    </citation>
    <scope>NUCLEOTIDE SEQUENCE [LARGE SCALE GENOMIC DNA]</scope>
    <source>
        <strain evidence="2 3">KEMB 9005-328</strain>
    </source>
</reference>
<dbReference type="PANTHER" id="PTHR31270:SF1">
    <property type="entry name" value="GLUTAMINYL-PEPTIDE CYCLOTRANSFERASE"/>
    <property type="match status" value="1"/>
</dbReference>
<name>A0A845AF56_9SPHN</name>
<feature type="compositionally biased region" description="Pro residues" evidence="1">
    <location>
        <begin position="15"/>
        <end position="25"/>
    </location>
</feature>
<dbReference type="OrthoDB" id="9783700at2"/>
<dbReference type="Gene3D" id="2.130.10.10">
    <property type="entry name" value="YVTN repeat-like/Quinoprotein amine dehydrogenase"/>
    <property type="match status" value="1"/>
</dbReference>
<accession>A0A845AF56</accession>
<proteinExistence type="predicted"/>
<sequence>MPLSGATMAAGTVPAPQPAAVPQQPPVKAEVAKPQVIRAEIVATYPHDTRAFTEGLLWHDGALYESTGQVGQSNIRKVDLTTGKVLAEKAIPSDEFGEGLALVGRDLVSLTWKAGIIHRWKLKDFSPIRDYSGYKHEGWGLTTLEGDLVASDGTANLHVLDPQTYAVKGNIAVTLNGRPLPMLNELEAVDGMILANVWMTPYIVAIDPADGHVRQVYDLRDIVNQVPVANPDAVLNGIAWDAKGKRLFVTGKYWPSLFEIRLVPSDAVAG</sequence>
<dbReference type="Proteomes" id="UP000439780">
    <property type="component" value="Unassembled WGS sequence"/>
</dbReference>
<dbReference type="InterPro" id="IPR015943">
    <property type="entry name" value="WD40/YVTN_repeat-like_dom_sf"/>
</dbReference>
<evidence type="ECO:0000313" key="3">
    <source>
        <dbReference type="Proteomes" id="UP000439780"/>
    </source>
</evidence>
<dbReference type="GO" id="GO:0016603">
    <property type="term" value="F:glutaminyl-peptide cyclotransferase activity"/>
    <property type="evidence" value="ECO:0007669"/>
    <property type="project" value="InterPro"/>
</dbReference>
<feature type="region of interest" description="Disordered" evidence="1">
    <location>
        <begin position="1"/>
        <end position="27"/>
    </location>
</feature>
<gene>
    <name evidence="2" type="ORF">GRI58_10050</name>
</gene>
<evidence type="ECO:0000256" key="1">
    <source>
        <dbReference type="SAM" id="MobiDB-lite"/>
    </source>
</evidence>
<dbReference type="InterPro" id="IPR007788">
    <property type="entry name" value="QCT"/>
</dbReference>
<keyword evidence="3" id="KW-1185">Reference proteome</keyword>
<comment type="caution">
    <text evidence="2">The sequence shown here is derived from an EMBL/GenBank/DDBJ whole genome shotgun (WGS) entry which is preliminary data.</text>
</comment>
<dbReference type="InterPro" id="IPR011044">
    <property type="entry name" value="Quino_amine_DH_bsu"/>
</dbReference>
<dbReference type="EMBL" id="WTYA01000007">
    <property type="protein sequence ID" value="MXP29162.1"/>
    <property type="molecule type" value="Genomic_DNA"/>
</dbReference>
<keyword evidence="2" id="KW-0808">Transferase</keyword>